<keyword evidence="13 20" id="KW-0479">Metal-binding</keyword>
<evidence type="ECO:0000256" key="4">
    <source>
        <dbReference type="ARBA" id="ARBA00005178"/>
    </source>
</evidence>
<evidence type="ECO:0000256" key="11">
    <source>
        <dbReference type="ARBA" id="ARBA00022679"/>
    </source>
</evidence>
<keyword evidence="17 20" id="KW-0170">Cobalt</keyword>
<evidence type="ECO:0000256" key="20">
    <source>
        <dbReference type="PIRNR" id="PIRNR000381"/>
    </source>
</evidence>
<keyword evidence="30" id="KW-1185">Reference proteome</keyword>
<dbReference type="InterPro" id="IPR003759">
    <property type="entry name" value="Cbl-bd_cap"/>
</dbReference>
<dbReference type="InterPro" id="IPR036724">
    <property type="entry name" value="Cobalamin-bd_sf"/>
</dbReference>
<dbReference type="FunFam" id="1.10.1240.10:FF:000001">
    <property type="entry name" value="Methionine synthase"/>
    <property type="match status" value="1"/>
</dbReference>
<proteinExistence type="inferred from homology"/>
<dbReference type="PIRSF" id="PIRSF000381">
    <property type="entry name" value="MetH"/>
    <property type="match status" value="1"/>
</dbReference>
<feature type="binding site" evidence="22">
    <location>
        <position position="780"/>
    </location>
    <ligand>
        <name>methylcob(III)alamin</name>
        <dbReference type="ChEBI" id="CHEBI:28115"/>
    </ligand>
</feature>
<dbReference type="InterPro" id="IPR011822">
    <property type="entry name" value="MetH"/>
</dbReference>
<feature type="binding site" evidence="21 23">
    <location>
        <position position="224"/>
    </location>
    <ligand>
        <name>Zn(2+)</name>
        <dbReference type="ChEBI" id="CHEBI:29105"/>
    </ligand>
</feature>
<evidence type="ECO:0000259" key="27">
    <source>
        <dbReference type="PROSITE" id="PS51332"/>
    </source>
</evidence>
<dbReference type="PROSITE" id="PS50972">
    <property type="entry name" value="PTERIN_BINDING"/>
    <property type="match status" value="1"/>
</dbReference>
<dbReference type="InterPro" id="IPR000489">
    <property type="entry name" value="Pterin-binding_dom"/>
</dbReference>
<evidence type="ECO:0000259" key="25">
    <source>
        <dbReference type="PROSITE" id="PS50972"/>
    </source>
</evidence>
<evidence type="ECO:0000256" key="16">
    <source>
        <dbReference type="ARBA" id="ARBA00023167"/>
    </source>
</evidence>
<reference evidence="29 30" key="1">
    <citation type="submission" date="2016-10" db="EMBL/GenBank/DDBJ databases">
        <title>Draft Genome sequence of Roseomonas sp. strain M3.</title>
        <authorList>
            <person name="Subhash Y."/>
            <person name="Lee S."/>
        </authorList>
    </citation>
    <scope>NUCLEOTIDE SEQUENCE [LARGE SCALE GENOMIC DNA]</scope>
    <source>
        <strain evidence="29 30">M3</strain>
    </source>
</reference>
<gene>
    <name evidence="29" type="ORF">BKE38_05295</name>
</gene>
<feature type="binding site" evidence="22">
    <location>
        <position position="1113"/>
    </location>
    <ligand>
        <name>S-adenosyl-L-methionine</name>
        <dbReference type="ChEBI" id="CHEBI:59789"/>
    </ligand>
</feature>
<dbReference type="InterPro" id="IPR036594">
    <property type="entry name" value="Meth_synthase_dom"/>
</dbReference>
<dbReference type="SUPFAM" id="SSF51717">
    <property type="entry name" value="Dihydropteroate synthetase-like"/>
    <property type="match status" value="1"/>
</dbReference>
<dbReference type="Gene3D" id="1.10.1240.10">
    <property type="entry name" value="Methionine synthase domain"/>
    <property type="match status" value="1"/>
</dbReference>
<sequence>MARPPLLEALRDRVLLCDGGMGSRVQALTLDVERDYWGKENCTEVLNLSRPELVREIHRGYYEAGSDMVLTNSFGGSPITLEEFELGSKAFEINKLSVELAREAAESFADGRDRWVIGDIGPGTKLPSLGHIDYDTLEAALTEQCRGLIAGGADALLTETNQDTLFIKAAVNAAKIALKEARKDIPVFVQVTVETTGTLLVGADIAAATTVIQALDVPLIGLNCATGPQEMAEHVRYLARNWPGLVSVQPNAGLPELVDGQTYYPLGAEEMASWMERFVVEDGVNLIGGCCGTSTPHIQGLDAMLRRVGGSRFRPAPVARKVHWIPSIASLYGATTLRQENSYFSIGERCNANGSKAWRERQAAHDWDACVSIGREQVGEGSNSLDICTAFVGRDERAEMDEVVRRFTASVNAPLVIDSTETPVIESALKLHGGKPIINSINFEDGEGHATDRLVLAKKFGAAVIALTIDEVGMAKTPEDKLRIAERLVDFACNKHGLAQSDLLIDPLTFTIATGNEDDRKLGQWTLEGIRMIRDKFPDIQIILGLSNISFGLNPAARHVLNSVFLDHAVKAGMTGAIVHVSKIKPLHSIPPEEVKVAEDLIFDRRAEDYDPLQKFLEIFAGRKAADSAKKVKAETVEGRLKDRIVDGDRKGLDDELADALAKGLTPLEIINTILLDGMKVVGELFGAGKMQLPFVLQSAETMKAAVAYLEPHMEKIEGQEKGTIVLATVKGDVHDIGKNLVDIILTNNGYKVVNLGIKVPLADMMVAVRQHNAHAIGMSGLLVKSTVVMRENLEEMSRQGLDVPVLLGGAALTRNFVEDDCVRAYANGQASGRVAYARDAFDGLHLMDKVMSPGFDEYLAALQSKRAGKSRNTTRVLGTADPRGFAPVDVNYAEERRRRLTAEEAVPTPPFWGARVVEADPKAIVPFVNERSLYQFQWGFRKQGRSLDDFIGWAKQELRPVLKRMLALTEQEKILKPQAIYGYWKCAGQGNELVLFEEDGITEACRFALPRQPKADGDCIADFVRDIGDGPEHRDVIGLQVVTVGQKASDVARDWFEGNRYQDYLYLHGLSVEMAEAMAEYVHKRIRAELGYAQHDDRDMEKMLSQGYRGGRYSFGYPACPRLEDQVPLLRLLGADRIGVSISDEWQLHPEQSTSAIVLHHPKAKYFSV</sequence>
<keyword evidence="12 20" id="KW-0949">S-adenosyl-L-methionine</keyword>
<dbReference type="Gene3D" id="3.40.50.280">
    <property type="entry name" value="Cobalamin-binding domain"/>
    <property type="match status" value="1"/>
</dbReference>
<keyword evidence="8 20" id="KW-0489">Methyltransferase</keyword>
<dbReference type="InterPro" id="IPR033706">
    <property type="entry name" value="Met_synthase_B12-bd"/>
</dbReference>
<keyword evidence="15 20" id="KW-0862">Zinc</keyword>
<evidence type="ECO:0000256" key="10">
    <source>
        <dbReference type="ARBA" id="ARBA00022628"/>
    </source>
</evidence>
<keyword evidence="10 20" id="KW-0846">Cobalamin</keyword>
<dbReference type="FunFam" id="3.20.20.20:FF:000007">
    <property type="entry name" value="Methionine synthase"/>
    <property type="match status" value="1"/>
</dbReference>
<protein>
    <recommendedName>
        <fullName evidence="7 19">Methionine synthase</fullName>
        <ecNumber evidence="6 19">2.1.1.13</ecNumber>
    </recommendedName>
    <alternativeName>
        <fullName evidence="20">5-methyltetrahydrofolate--homocysteine methyltransferase</fullName>
    </alternativeName>
</protein>
<evidence type="ECO:0000256" key="19">
    <source>
        <dbReference type="NCBIfam" id="TIGR02082"/>
    </source>
</evidence>
<evidence type="ECO:0000313" key="29">
    <source>
        <dbReference type="EMBL" id="ONG56869.1"/>
    </source>
</evidence>
<dbReference type="InterPro" id="IPR036589">
    <property type="entry name" value="HCY_dom_sf"/>
</dbReference>
<comment type="cofactor">
    <cofactor evidence="3 20 21">
        <name>methylcob(III)alamin</name>
        <dbReference type="ChEBI" id="CHEBI:28115"/>
    </cofactor>
</comment>
<evidence type="ECO:0000256" key="1">
    <source>
        <dbReference type="ARBA" id="ARBA00001700"/>
    </source>
</evidence>
<dbReference type="InterPro" id="IPR006158">
    <property type="entry name" value="Cobalamin-bd"/>
</dbReference>
<dbReference type="PROSITE" id="PS51337">
    <property type="entry name" value="B12_BINDING_NTER"/>
    <property type="match status" value="1"/>
</dbReference>
<comment type="domain">
    <text evidence="20">Modular enzyme with four functionally distinct domains. The isolated Hcy-binding domain catalyzes methyl transfer from free methylcobalamin to homocysteine. The Hcy-binding domain in association with the pterin-binding domain catalyzes the methylation of cob(I)alamin by methyltetrahydrofolate and the methylation of homocysteine. The B12-binding domain binds the cofactor. The AdoMet activation domain binds S-adenosyl-L-methionine. Under aerobic conditions cob(I)alamin can be converted to inactive cob(II)alamin. Reductive methylation by S-adenosyl-L-methionine and flavodoxin regenerates methylcobalamin.</text>
</comment>
<evidence type="ECO:0000256" key="3">
    <source>
        <dbReference type="ARBA" id="ARBA00001956"/>
    </source>
</evidence>
<dbReference type="PROSITE" id="PS50970">
    <property type="entry name" value="HCY"/>
    <property type="match status" value="1"/>
</dbReference>
<evidence type="ECO:0000256" key="13">
    <source>
        <dbReference type="ARBA" id="ARBA00022723"/>
    </source>
</evidence>
<evidence type="ECO:0000256" key="22">
    <source>
        <dbReference type="PIRSR" id="PIRSR000381-2"/>
    </source>
</evidence>
<comment type="function">
    <text evidence="18 20">Catalyzes the transfer of a methyl group from methyl-cobalamin to homocysteine, yielding enzyme-bound cob(I)alamin and methionine. Subsequently, remethylates the cofactor using methyltetrahydrofolate.</text>
</comment>
<evidence type="ECO:0000256" key="21">
    <source>
        <dbReference type="PIRSR" id="PIRSR000381-1"/>
    </source>
</evidence>
<evidence type="ECO:0000256" key="2">
    <source>
        <dbReference type="ARBA" id="ARBA00001947"/>
    </source>
</evidence>
<dbReference type="OrthoDB" id="9803687at2"/>
<evidence type="ECO:0000256" key="8">
    <source>
        <dbReference type="ARBA" id="ARBA00022603"/>
    </source>
</evidence>
<feature type="domain" description="Pterin-binding" evidence="25">
    <location>
        <begin position="343"/>
        <end position="599"/>
    </location>
</feature>
<dbReference type="Proteomes" id="UP000188879">
    <property type="component" value="Unassembled WGS sequence"/>
</dbReference>
<dbReference type="NCBIfam" id="TIGR02082">
    <property type="entry name" value="metH"/>
    <property type="match status" value="1"/>
</dbReference>
<keyword evidence="16 20" id="KW-0486">Methionine biosynthesis</keyword>
<dbReference type="SUPFAM" id="SSF52242">
    <property type="entry name" value="Cobalamin (vitamin B12)-binding domain"/>
    <property type="match status" value="1"/>
</dbReference>
<dbReference type="Pfam" id="PF02310">
    <property type="entry name" value="B12-binding"/>
    <property type="match status" value="1"/>
</dbReference>
<keyword evidence="14" id="KW-0677">Repeat</keyword>
<comment type="similarity">
    <text evidence="5">Belongs to the vitamin-B12 dependent methionine synthase family.</text>
</comment>
<feature type="binding site" evidence="22">
    <location>
        <begin position="1167"/>
        <end position="1168"/>
    </location>
    <ligand>
        <name>S-adenosyl-L-methionine</name>
        <dbReference type="ChEBI" id="CHEBI:59789"/>
    </ligand>
</feature>
<accession>A0A1V2H5S5</accession>
<dbReference type="PANTHER" id="PTHR45833:SF1">
    <property type="entry name" value="METHIONINE SYNTHASE"/>
    <property type="match status" value="1"/>
</dbReference>
<comment type="pathway">
    <text evidence="4 20">Amino-acid biosynthesis; L-methionine biosynthesis via de novo pathway; L-methionine from L-homocysteine (MetH route): step 1/1.</text>
</comment>
<dbReference type="SUPFAM" id="SSF47644">
    <property type="entry name" value="Methionine synthase domain"/>
    <property type="match status" value="1"/>
</dbReference>
<organism evidence="29 30">
    <name type="scientific">Teichococcus deserti</name>
    <dbReference type="NCBI Taxonomy" id="1817963"/>
    <lineage>
        <taxon>Bacteria</taxon>
        <taxon>Pseudomonadati</taxon>
        <taxon>Pseudomonadota</taxon>
        <taxon>Alphaproteobacteria</taxon>
        <taxon>Acetobacterales</taxon>
        <taxon>Roseomonadaceae</taxon>
        <taxon>Roseomonas</taxon>
    </lineage>
</organism>
<evidence type="ECO:0000256" key="15">
    <source>
        <dbReference type="ARBA" id="ARBA00022833"/>
    </source>
</evidence>
<evidence type="ECO:0000256" key="12">
    <source>
        <dbReference type="ARBA" id="ARBA00022691"/>
    </source>
</evidence>
<feature type="domain" description="B12-binding N-terminal" evidence="28">
    <location>
        <begin position="628"/>
        <end position="722"/>
    </location>
</feature>
<feature type="binding site" evidence="22">
    <location>
        <position position="841"/>
    </location>
    <ligand>
        <name>methylcob(III)alamin</name>
        <dbReference type="ChEBI" id="CHEBI:28115"/>
    </ligand>
</feature>
<dbReference type="SUPFAM" id="SSF56507">
    <property type="entry name" value="Methionine synthase activation domain-like"/>
    <property type="match status" value="1"/>
</dbReference>
<evidence type="ECO:0000259" key="28">
    <source>
        <dbReference type="PROSITE" id="PS51337"/>
    </source>
</evidence>
<dbReference type="RefSeq" id="WP_076956341.1">
    <property type="nucleotide sequence ID" value="NZ_MLCO01000034.1"/>
</dbReference>
<dbReference type="Pfam" id="PF02607">
    <property type="entry name" value="B12-binding_2"/>
    <property type="match status" value="1"/>
</dbReference>
<keyword evidence="11 20" id="KW-0808">Transferase</keyword>
<dbReference type="GO" id="GO:0008270">
    <property type="term" value="F:zinc ion binding"/>
    <property type="evidence" value="ECO:0007669"/>
    <property type="project" value="UniProtKB-UniRule"/>
</dbReference>
<dbReference type="PROSITE" id="PS51332">
    <property type="entry name" value="B12_BINDING"/>
    <property type="match status" value="1"/>
</dbReference>
<evidence type="ECO:0000256" key="14">
    <source>
        <dbReference type="ARBA" id="ARBA00022737"/>
    </source>
</evidence>
<dbReference type="Gene3D" id="3.10.196.10">
    <property type="entry name" value="Vitamin B12-dependent methionine synthase, activation domain"/>
    <property type="match status" value="1"/>
</dbReference>
<dbReference type="Gene3D" id="3.20.20.330">
    <property type="entry name" value="Homocysteine-binding-like domain"/>
    <property type="match status" value="1"/>
</dbReference>
<evidence type="ECO:0000256" key="6">
    <source>
        <dbReference type="ARBA" id="ARBA00012032"/>
    </source>
</evidence>
<dbReference type="Pfam" id="PF00809">
    <property type="entry name" value="Pterin_bind"/>
    <property type="match status" value="1"/>
</dbReference>
<evidence type="ECO:0000256" key="5">
    <source>
        <dbReference type="ARBA" id="ARBA00010398"/>
    </source>
</evidence>
<evidence type="ECO:0000256" key="23">
    <source>
        <dbReference type="PROSITE-ProRule" id="PRU00333"/>
    </source>
</evidence>
<dbReference type="Pfam" id="PF02574">
    <property type="entry name" value="S-methyl_trans"/>
    <property type="match status" value="1"/>
</dbReference>
<evidence type="ECO:0000256" key="9">
    <source>
        <dbReference type="ARBA" id="ARBA00022605"/>
    </source>
</evidence>
<dbReference type="EC" id="2.1.1.13" evidence="6 19"/>
<dbReference type="InterPro" id="IPR050554">
    <property type="entry name" value="Met_Synthase/Corrinoid"/>
</dbReference>
<dbReference type="InterPro" id="IPR003726">
    <property type="entry name" value="HCY_dom"/>
</dbReference>
<dbReference type="PANTHER" id="PTHR45833">
    <property type="entry name" value="METHIONINE SYNTHASE"/>
    <property type="match status" value="1"/>
</dbReference>
<feature type="binding site" description="axial binding residue" evidence="21">
    <location>
        <position position="735"/>
    </location>
    <ligand>
        <name>methylcob(III)alamin</name>
        <dbReference type="ChEBI" id="CHEBI:28115"/>
    </ligand>
    <ligandPart>
        <name>Co</name>
        <dbReference type="ChEBI" id="CHEBI:27638"/>
    </ligandPart>
</feature>
<dbReference type="SMART" id="SM01018">
    <property type="entry name" value="B12-binding_2"/>
    <property type="match status" value="1"/>
</dbReference>
<evidence type="ECO:0000256" key="17">
    <source>
        <dbReference type="ARBA" id="ARBA00023285"/>
    </source>
</evidence>
<dbReference type="EMBL" id="MLCO01000034">
    <property type="protein sequence ID" value="ONG56869.1"/>
    <property type="molecule type" value="Genomic_DNA"/>
</dbReference>
<feature type="binding site" evidence="21 23">
    <location>
        <position position="291"/>
    </location>
    <ligand>
        <name>Zn(2+)</name>
        <dbReference type="ChEBI" id="CHEBI:29105"/>
    </ligand>
</feature>
<dbReference type="GO" id="GO:0046653">
    <property type="term" value="P:tetrahydrofolate metabolic process"/>
    <property type="evidence" value="ECO:0007669"/>
    <property type="project" value="TreeGrafter"/>
</dbReference>
<dbReference type="GO" id="GO:0005829">
    <property type="term" value="C:cytosol"/>
    <property type="evidence" value="ECO:0007669"/>
    <property type="project" value="TreeGrafter"/>
</dbReference>
<dbReference type="PROSITE" id="PS50974">
    <property type="entry name" value="ADOMET_ACTIVATION"/>
    <property type="match status" value="1"/>
</dbReference>
<feature type="binding site" evidence="22">
    <location>
        <begin position="732"/>
        <end position="736"/>
    </location>
    <ligand>
        <name>methylcob(III)alamin</name>
        <dbReference type="ChEBI" id="CHEBI:28115"/>
    </ligand>
</feature>
<comment type="catalytic activity">
    <reaction evidence="1 20">
        <text>(6S)-5-methyl-5,6,7,8-tetrahydrofolate + L-homocysteine = (6S)-5,6,7,8-tetrahydrofolate + L-methionine</text>
        <dbReference type="Rhea" id="RHEA:11172"/>
        <dbReference type="ChEBI" id="CHEBI:18608"/>
        <dbReference type="ChEBI" id="CHEBI:57453"/>
        <dbReference type="ChEBI" id="CHEBI:57844"/>
        <dbReference type="ChEBI" id="CHEBI:58199"/>
        <dbReference type="EC" id="2.1.1.13"/>
    </reaction>
</comment>
<dbReference type="UniPathway" id="UPA00051">
    <property type="reaction ID" value="UER00081"/>
</dbReference>
<dbReference type="AlphaFoldDB" id="A0A1V2H5S5"/>
<evidence type="ECO:0000259" key="26">
    <source>
        <dbReference type="PROSITE" id="PS50974"/>
    </source>
</evidence>
<feature type="domain" description="AdoMet activation" evidence="26">
    <location>
        <begin position="882"/>
        <end position="1170"/>
    </location>
</feature>
<dbReference type="GO" id="GO:0031419">
    <property type="term" value="F:cobalamin binding"/>
    <property type="evidence" value="ECO:0007669"/>
    <property type="project" value="UniProtKB-UniRule"/>
</dbReference>
<feature type="domain" description="Hcy-binding" evidence="24">
    <location>
        <begin position="3"/>
        <end position="305"/>
    </location>
</feature>
<dbReference type="Pfam" id="PF02965">
    <property type="entry name" value="Met_synt_B12"/>
    <property type="match status" value="1"/>
</dbReference>
<keyword evidence="9 20" id="KW-0028">Amino-acid biosynthesis</keyword>
<dbReference type="InterPro" id="IPR037010">
    <property type="entry name" value="VitB12-dep_Met_synth_activ_sf"/>
</dbReference>
<name>A0A1V2H5S5_9PROT</name>
<dbReference type="InterPro" id="IPR011005">
    <property type="entry name" value="Dihydropteroate_synth-like_sf"/>
</dbReference>
<feature type="binding site" evidence="21 23">
    <location>
        <position position="290"/>
    </location>
    <ligand>
        <name>Zn(2+)</name>
        <dbReference type="ChEBI" id="CHEBI:29105"/>
    </ligand>
</feature>
<dbReference type="GO" id="GO:0050667">
    <property type="term" value="P:homocysteine metabolic process"/>
    <property type="evidence" value="ECO:0007669"/>
    <property type="project" value="TreeGrafter"/>
</dbReference>
<dbReference type="GO" id="GO:0032259">
    <property type="term" value="P:methylation"/>
    <property type="evidence" value="ECO:0007669"/>
    <property type="project" value="UniProtKB-KW"/>
</dbReference>
<evidence type="ECO:0000256" key="18">
    <source>
        <dbReference type="ARBA" id="ARBA00025552"/>
    </source>
</evidence>
<feature type="domain" description="B12-binding" evidence="27">
    <location>
        <begin position="722"/>
        <end position="862"/>
    </location>
</feature>
<dbReference type="Gene3D" id="3.20.20.20">
    <property type="entry name" value="Dihydropteroate synthase-like"/>
    <property type="match status" value="1"/>
</dbReference>
<comment type="cofactor">
    <cofactor evidence="2 20 23">
        <name>Zn(2+)</name>
        <dbReference type="ChEBI" id="CHEBI:29105"/>
    </cofactor>
</comment>
<comment type="caution">
    <text evidence="29">The sequence shown here is derived from an EMBL/GenBank/DDBJ whole genome shotgun (WGS) entry which is preliminary data.</text>
</comment>
<dbReference type="CDD" id="cd02069">
    <property type="entry name" value="methionine_synthase_B12_BD"/>
    <property type="match status" value="1"/>
</dbReference>
<evidence type="ECO:0000259" key="24">
    <source>
        <dbReference type="PROSITE" id="PS50970"/>
    </source>
</evidence>
<dbReference type="SUPFAM" id="SSF82282">
    <property type="entry name" value="Homocysteine S-methyltransferase"/>
    <property type="match status" value="1"/>
</dbReference>
<evidence type="ECO:0000256" key="7">
    <source>
        <dbReference type="ARBA" id="ARBA00013998"/>
    </source>
</evidence>
<evidence type="ECO:0000313" key="30">
    <source>
        <dbReference type="Proteomes" id="UP000188879"/>
    </source>
</evidence>
<dbReference type="GO" id="GO:0008705">
    <property type="term" value="F:methionine synthase activity"/>
    <property type="evidence" value="ECO:0007669"/>
    <property type="project" value="UniProtKB-UniRule"/>
</dbReference>
<dbReference type="InterPro" id="IPR004223">
    <property type="entry name" value="VitB12-dep_Met_synth_activ_dom"/>
</dbReference>